<dbReference type="GO" id="GO:0003677">
    <property type="term" value="F:DNA binding"/>
    <property type="evidence" value="ECO:0007669"/>
    <property type="project" value="UniProtKB-KW"/>
</dbReference>
<dbReference type="GO" id="GO:0009360">
    <property type="term" value="C:DNA polymerase III complex"/>
    <property type="evidence" value="ECO:0007669"/>
    <property type="project" value="InterPro"/>
</dbReference>
<name>A0A381TCY7_9ZZZZ</name>
<dbReference type="NCBIfam" id="TIGR00663">
    <property type="entry name" value="dnan"/>
    <property type="match status" value="1"/>
</dbReference>
<comment type="subcellular location">
    <subcellularLocation>
        <location evidence="1">Cytoplasm</location>
    </subcellularLocation>
</comment>
<accession>A0A381TCY7</accession>
<keyword evidence="7" id="KW-0239">DNA-directed DNA polymerase</keyword>
<evidence type="ECO:0008006" key="13">
    <source>
        <dbReference type="Google" id="ProtNLM"/>
    </source>
</evidence>
<dbReference type="AlphaFoldDB" id="A0A381TCY7"/>
<dbReference type="CDD" id="cd00140">
    <property type="entry name" value="beta_clamp"/>
    <property type="match status" value="1"/>
</dbReference>
<evidence type="ECO:0000256" key="8">
    <source>
        <dbReference type="ARBA" id="ARBA00023125"/>
    </source>
</evidence>
<evidence type="ECO:0000259" key="11">
    <source>
        <dbReference type="Pfam" id="PF02768"/>
    </source>
</evidence>
<feature type="domain" description="DNA polymerase III beta sliding clamp C-terminal" evidence="11">
    <location>
        <begin position="251"/>
        <end position="370"/>
    </location>
</feature>
<dbReference type="Gene3D" id="3.70.10.10">
    <property type="match status" value="1"/>
</dbReference>
<sequence>MKISVEKNSIFKSLSHVQNIVEKKNTIPVLSNILIEAKNNSIVLSATDMDISITETFNCNVIEEGSVTVSAHTLYDIIRKLPDGSEVEFISNDGKMFSIRSGKSRFSLGCLPKEEFPIIEIGKLNLEFSIDSQIFLKLIEKTRFAISNEETRYFLNGIYFHKRSLENKQYLSMVATDGHRLAKIDYIPKENLPEIPGVIIPRKTINELCKLLADITGTIKINLDPNKIIFFINKSVLVSKLIDGNFPDYEKVIPKNNTNILKVDRGVFSMAVDRVSTIINEKSPAIKFKLLKNLMNISSVDSESGLATEDIITEYLGNQMEVGFNSKYILEMINNLEDDKITLSFNDTSSPVIATEQSNPDLIYVLMPMRV</sequence>
<dbReference type="InterPro" id="IPR022635">
    <property type="entry name" value="DNA_polIII_beta_C"/>
</dbReference>
<organism evidence="12">
    <name type="scientific">marine metagenome</name>
    <dbReference type="NCBI Taxonomy" id="408172"/>
    <lineage>
        <taxon>unclassified sequences</taxon>
        <taxon>metagenomes</taxon>
        <taxon>ecological metagenomes</taxon>
    </lineage>
</organism>
<dbReference type="GO" id="GO:0005737">
    <property type="term" value="C:cytoplasm"/>
    <property type="evidence" value="ECO:0007669"/>
    <property type="project" value="UniProtKB-SubCell"/>
</dbReference>
<dbReference type="InterPro" id="IPR022637">
    <property type="entry name" value="DNA_polIII_beta_cen"/>
</dbReference>
<dbReference type="GO" id="GO:0003887">
    <property type="term" value="F:DNA-directed DNA polymerase activity"/>
    <property type="evidence" value="ECO:0007669"/>
    <property type="project" value="UniProtKB-KW"/>
</dbReference>
<evidence type="ECO:0000256" key="4">
    <source>
        <dbReference type="ARBA" id="ARBA00022679"/>
    </source>
</evidence>
<keyword evidence="4" id="KW-0808">Transferase</keyword>
<dbReference type="EMBL" id="UINC01004391">
    <property type="protein sequence ID" value="SVA13980.1"/>
    <property type="molecule type" value="Genomic_DNA"/>
</dbReference>
<evidence type="ECO:0000256" key="1">
    <source>
        <dbReference type="ARBA" id="ARBA00004496"/>
    </source>
</evidence>
<keyword evidence="8" id="KW-0238">DNA-binding</keyword>
<proteinExistence type="inferred from homology"/>
<feature type="domain" description="DNA polymerase III beta sliding clamp N-terminal" evidence="9">
    <location>
        <begin position="1"/>
        <end position="119"/>
    </location>
</feature>
<dbReference type="Pfam" id="PF00712">
    <property type="entry name" value="DNA_pol3_beta"/>
    <property type="match status" value="1"/>
</dbReference>
<evidence type="ECO:0000256" key="3">
    <source>
        <dbReference type="ARBA" id="ARBA00022490"/>
    </source>
</evidence>
<dbReference type="Pfam" id="PF02767">
    <property type="entry name" value="DNA_pol3_beta_2"/>
    <property type="match status" value="1"/>
</dbReference>
<dbReference type="InterPro" id="IPR022634">
    <property type="entry name" value="DNA_polIII_beta_N"/>
</dbReference>
<dbReference type="PIRSF" id="PIRSF000804">
    <property type="entry name" value="DNA_pol_III_b"/>
    <property type="match status" value="1"/>
</dbReference>
<reference evidence="12" key="1">
    <citation type="submission" date="2018-05" db="EMBL/GenBank/DDBJ databases">
        <authorList>
            <person name="Lanie J.A."/>
            <person name="Ng W.-L."/>
            <person name="Kazmierczak K.M."/>
            <person name="Andrzejewski T.M."/>
            <person name="Davidsen T.M."/>
            <person name="Wayne K.J."/>
            <person name="Tettelin H."/>
            <person name="Glass J.I."/>
            <person name="Rusch D."/>
            <person name="Podicherti R."/>
            <person name="Tsui H.-C.T."/>
            <person name="Winkler M.E."/>
        </authorList>
    </citation>
    <scope>NUCLEOTIDE SEQUENCE</scope>
</reference>
<dbReference type="PANTHER" id="PTHR30478">
    <property type="entry name" value="DNA POLYMERASE III SUBUNIT BETA"/>
    <property type="match status" value="1"/>
</dbReference>
<comment type="similarity">
    <text evidence="2">Belongs to the beta sliding clamp family.</text>
</comment>
<dbReference type="GO" id="GO:0008408">
    <property type="term" value="F:3'-5' exonuclease activity"/>
    <property type="evidence" value="ECO:0007669"/>
    <property type="project" value="InterPro"/>
</dbReference>
<evidence type="ECO:0000256" key="5">
    <source>
        <dbReference type="ARBA" id="ARBA00022695"/>
    </source>
</evidence>
<dbReference type="Gene3D" id="3.10.150.10">
    <property type="entry name" value="DNA Polymerase III, subunit A, domain 2"/>
    <property type="match status" value="1"/>
</dbReference>
<evidence type="ECO:0000313" key="12">
    <source>
        <dbReference type="EMBL" id="SVA13980.1"/>
    </source>
</evidence>
<dbReference type="GO" id="GO:0006271">
    <property type="term" value="P:DNA strand elongation involved in DNA replication"/>
    <property type="evidence" value="ECO:0007669"/>
    <property type="project" value="TreeGrafter"/>
</dbReference>
<dbReference type="SMART" id="SM00480">
    <property type="entry name" value="POL3Bc"/>
    <property type="match status" value="1"/>
</dbReference>
<keyword evidence="6" id="KW-0235">DNA replication</keyword>
<dbReference type="Pfam" id="PF02768">
    <property type="entry name" value="DNA_pol3_beta_3"/>
    <property type="match status" value="1"/>
</dbReference>
<keyword evidence="3" id="KW-0963">Cytoplasm</keyword>
<evidence type="ECO:0000256" key="2">
    <source>
        <dbReference type="ARBA" id="ARBA00010752"/>
    </source>
</evidence>
<evidence type="ECO:0000259" key="10">
    <source>
        <dbReference type="Pfam" id="PF02767"/>
    </source>
</evidence>
<dbReference type="PANTHER" id="PTHR30478:SF0">
    <property type="entry name" value="BETA SLIDING CLAMP"/>
    <property type="match status" value="1"/>
</dbReference>
<keyword evidence="5" id="KW-0548">Nucleotidyltransferase</keyword>
<gene>
    <name evidence="12" type="ORF">METZ01_LOCUS66834</name>
</gene>
<protein>
    <recommendedName>
        <fullName evidence="13">Beta sliding clamp</fullName>
    </recommendedName>
</protein>
<evidence type="ECO:0000259" key="9">
    <source>
        <dbReference type="Pfam" id="PF00712"/>
    </source>
</evidence>
<evidence type="ECO:0000256" key="7">
    <source>
        <dbReference type="ARBA" id="ARBA00022932"/>
    </source>
</evidence>
<dbReference type="InterPro" id="IPR001001">
    <property type="entry name" value="DNA_polIII_beta"/>
</dbReference>
<dbReference type="InterPro" id="IPR046938">
    <property type="entry name" value="DNA_clamp_sf"/>
</dbReference>
<evidence type="ECO:0000256" key="6">
    <source>
        <dbReference type="ARBA" id="ARBA00022705"/>
    </source>
</evidence>
<feature type="domain" description="DNA polymerase III beta sliding clamp central" evidence="10">
    <location>
        <begin position="130"/>
        <end position="248"/>
    </location>
</feature>
<dbReference type="SUPFAM" id="SSF55979">
    <property type="entry name" value="DNA clamp"/>
    <property type="match status" value="3"/>
</dbReference>